<evidence type="ECO:0000259" key="4">
    <source>
        <dbReference type="Pfam" id="PF01974"/>
    </source>
</evidence>
<dbReference type="SUPFAM" id="SSF53032">
    <property type="entry name" value="tRNA-intron endonuclease catalytic domain-like"/>
    <property type="match status" value="1"/>
</dbReference>
<dbReference type="Proteomes" id="UP000013827">
    <property type="component" value="Unassembled WGS sequence"/>
</dbReference>
<dbReference type="GO" id="GO:0000213">
    <property type="term" value="F:tRNA-intron lyase activity"/>
    <property type="evidence" value="ECO:0007669"/>
    <property type="project" value="UniProtKB-EC"/>
</dbReference>
<dbReference type="GO" id="GO:0006388">
    <property type="term" value="P:tRNA splicing, via endonucleolytic cleavage and ligation"/>
    <property type="evidence" value="ECO:0007669"/>
    <property type="project" value="InterPro"/>
</dbReference>
<dbReference type="KEGG" id="ehx:EMIHUDRAFT_207321"/>
<dbReference type="EC" id="4.6.1.16" evidence="2"/>
<dbReference type="HOGENOM" id="CLU_1201738_0_0_1"/>
<accession>A0A0D3JFA0</accession>
<dbReference type="GO" id="GO:0003676">
    <property type="term" value="F:nucleic acid binding"/>
    <property type="evidence" value="ECO:0007669"/>
    <property type="project" value="InterPro"/>
</dbReference>
<dbReference type="GO" id="GO:0005634">
    <property type="term" value="C:nucleus"/>
    <property type="evidence" value="ECO:0007669"/>
    <property type="project" value="UniProtKB-ARBA"/>
</dbReference>
<dbReference type="eggNOG" id="KOG4685">
    <property type="taxonomic scope" value="Eukaryota"/>
</dbReference>
<name>A0A0D3JFA0_EMIH1</name>
<dbReference type="CDD" id="cd22363">
    <property type="entry name" value="tRNA-intron_lyase_C"/>
    <property type="match status" value="1"/>
</dbReference>
<reference evidence="5" key="2">
    <citation type="submission" date="2024-10" db="UniProtKB">
        <authorList>
            <consortium name="EnsemblProtists"/>
        </authorList>
    </citation>
    <scope>IDENTIFICATION</scope>
</reference>
<dbReference type="GeneID" id="17267732"/>
<protein>
    <recommendedName>
        <fullName evidence="2">tRNA-intron lyase</fullName>
        <ecNumber evidence="2">4.6.1.16</ecNumber>
    </recommendedName>
</protein>
<dbReference type="InterPro" id="IPR011856">
    <property type="entry name" value="tRNA_endonuc-like_dom_sf"/>
</dbReference>
<dbReference type="AlphaFoldDB" id="A0A0D3JFA0"/>
<dbReference type="STRING" id="2903.R1E5X4"/>
<dbReference type="InterPro" id="IPR036167">
    <property type="entry name" value="tRNA_intron_Endo_cat-like_sf"/>
</dbReference>
<comment type="similarity">
    <text evidence="1">Belongs to the tRNA-intron endonuclease family.</text>
</comment>
<dbReference type="GO" id="GO:0005737">
    <property type="term" value="C:cytoplasm"/>
    <property type="evidence" value="ECO:0007669"/>
    <property type="project" value="TreeGrafter"/>
</dbReference>
<dbReference type="PANTHER" id="PTHR21227">
    <property type="entry name" value="TRNA-SPLICING ENDONUCLEASE SUBUNIT SEN2"/>
    <property type="match status" value="1"/>
</dbReference>
<dbReference type="Pfam" id="PF01974">
    <property type="entry name" value="tRNA_int_endo"/>
    <property type="match status" value="1"/>
</dbReference>
<organism evidence="5 6">
    <name type="scientific">Emiliania huxleyi (strain CCMP1516)</name>
    <dbReference type="NCBI Taxonomy" id="280463"/>
    <lineage>
        <taxon>Eukaryota</taxon>
        <taxon>Haptista</taxon>
        <taxon>Haptophyta</taxon>
        <taxon>Prymnesiophyceae</taxon>
        <taxon>Isochrysidales</taxon>
        <taxon>Noelaerhabdaceae</taxon>
        <taxon>Emiliania</taxon>
    </lineage>
</organism>
<dbReference type="Gene3D" id="3.40.1350.10">
    <property type="match status" value="1"/>
</dbReference>
<dbReference type="PANTHER" id="PTHR21227:SF0">
    <property type="entry name" value="TRNA-SPLICING ENDONUCLEASE SUBUNIT SEN2"/>
    <property type="match status" value="1"/>
</dbReference>
<sequence>MSGLSAPVAAFEGGQVVVRRQEHVRALNRWEHGAHGELVTSDGAFTPVSHRAAAAEGADPCWLQLGLTEAYHLAFVQNRLRILLAASAGDGATAGDCWVAFCQSSARFPHEYAAYQRLVSDGWRVRSGLSFGADFALYSAVGGREHASHLALVQAAATEAPLTWRALQSHVRLSHQVNKRLVLCHVGADDTQSAALNGSGGAELATALSVALLTVNGWSPARAHGEESALE</sequence>
<evidence type="ECO:0000313" key="5">
    <source>
        <dbReference type="EnsemblProtists" id="EOD22185"/>
    </source>
</evidence>
<feature type="domain" description="tRNA intron endonuclease catalytic" evidence="4">
    <location>
        <begin position="108"/>
        <end position="189"/>
    </location>
</feature>
<keyword evidence="6" id="KW-1185">Reference proteome</keyword>
<proteinExistence type="inferred from homology"/>
<dbReference type="InterPro" id="IPR006676">
    <property type="entry name" value="tRNA_splic"/>
</dbReference>
<dbReference type="EnsemblProtists" id="EOD22185">
    <property type="protein sequence ID" value="EOD22185"/>
    <property type="gene ID" value="EMIHUDRAFT_207321"/>
</dbReference>
<evidence type="ECO:0000256" key="2">
    <source>
        <dbReference type="ARBA" id="ARBA00012573"/>
    </source>
</evidence>
<dbReference type="PaxDb" id="2903-EOD22185"/>
<evidence type="ECO:0000256" key="3">
    <source>
        <dbReference type="ARBA" id="ARBA00034031"/>
    </source>
</evidence>
<reference evidence="6" key="1">
    <citation type="journal article" date="2013" name="Nature">
        <title>Pan genome of the phytoplankton Emiliania underpins its global distribution.</title>
        <authorList>
            <person name="Read B.A."/>
            <person name="Kegel J."/>
            <person name="Klute M.J."/>
            <person name="Kuo A."/>
            <person name="Lefebvre S.C."/>
            <person name="Maumus F."/>
            <person name="Mayer C."/>
            <person name="Miller J."/>
            <person name="Monier A."/>
            <person name="Salamov A."/>
            <person name="Young J."/>
            <person name="Aguilar M."/>
            <person name="Claverie J.M."/>
            <person name="Frickenhaus S."/>
            <person name="Gonzalez K."/>
            <person name="Herman E.K."/>
            <person name="Lin Y.C."/>
            <person name="Napier J."/>
            <person name="Ogata H."/>
            <person name="Sarno A.F."/>
            <person name="Shmutz J."/>
            <person name="Schroeder D."/>
            <person name="de Vargas C."/>
            <person name="Verret F."/>
            <person name="von Dassow P."/>
            <person name="Valentin K."/>
            <person name="Van de Peer Y."/>
            <person name="Wheeler G."/>
            <person name="Dacks J.B."/>
            <person name="Delwiche C.F."/>
            <person name="Dyhrman S.T."/>
            <person name="Glockner G."/>
            <person name="John U."/>
            <person name="Richards T."/>
            <person name="Worden A.Z."/>
            <person name="Zhang X."/>
            <person name="Grigoriev I.V."/>
            <person name="Allen A.E."/>
            <person name="Bidle K."/>
            <person name="Borodovsky M."/>
            <person name="Bowler C."/>
            <person name="Brownlee C."/>
            <person name="Cock J.M."/>
            <person name="Elias M."/>
            <person name="Gladyshev V.N."/>
            <person name="Groth M."/>
            <person name="Guda C."/>
            <person name="Hadaegh A."/>
            <person name="Iglesias-Rodriguez M.D."/>
            <person name="Jenkins J."/>
            <person name="Jones B.M."/>
            <person name="Lawson T."/>
            <person name="Leese F."/>
            <person name="Lindquist E."/>
            <person name="Lobanov A."/>
            <person name="Lomsadze A."/>
            <person name="Malik S.B."/>
            <person name="Marsh M.E."/>
            <person name="Mackinder L."/>
            <person name="Mock T."/>
            <person name="Mueller-Roeber B."/>
            <person name="Pagarete A."/>
            <person name="Parker M."/>
            <person name="Probert I."/>
            <person name="Quesneville H."/>
            <person name="Raines C."/>
            <person name="Rensing S.A."/>
            <person name="Riano-Pachon D.M."/>
            <person name="Richier S."/>
            <person name="Rokitta S."/>
            <person name="Shiraiwa Y."/>
            <person name="Soanes D.M."/>
            <person name="van der Giezen M."/>
            <person name="Wahlund T.M."/>
            <person name="Williams B."/>
            <person name="Wilson W."/>
            <person name="Wolfe G."/>
            <person name="Wurch L.L."/>
        </authorList>
    </citation>
    <scope>NUCLEOTIDE SEQUENCE</scope>
</reference>
<evidence type="ECO:0000256" key="1">
    <source>
        <dbReference type="ARBA" id="ARBA00008078"/>
    </source>
</evidence>
<dbReference type="RefSeq" id="XP_005774614.1">
    <property type="nucleotide sequence ID" value="XM_005774557.1"/>
</dbReference>
<evidence type="ECO:0000313" key="6">
    <source>
        <dbReference type="Proteomes" id="UP000013827"/>
    </source>
</evidence>
<comment type="catalytic activity">
    <reaction evidence="3">
        <text>pretRNA = a 3'-half-tRNA molecule with a 5'-OH end + a 5'-half-tRNA molecule with a 2',3'-cyclic phosphate end + an intron with a 2',3'-cyclic phosphate and a 5'-hydroxyl terminus.</text>
        <dbReference type="EC" id="4.6.1.16"/>
    </reaction>
</comment>
<dbReference type="InterPro" id="IPR006677">
    <property type="entry name" value="tRNA_intron_Endonuc_cat-like"/>
</dbReference>